<dbReference type="PANTHER" id="PTHR35535">
    <property type="entry name" value="HEAT SHOCK PROTEIN HSLJ"/>
    <property type="match status" value="1"/>
</dbReference>
<dbReference type="InterPro" id="IPR038670">
    <property type="entry name" value="HslJ-like_sf"/>
</dbReference>
<accession>A0A388TM71</accession>
<keyword evidence="3" id="KW-1185">Reference proteome</keyword>
<reference evidence="2 3" key="1">
    <citation type="journal article" date="2019" name="ISME J.">
        <title>Genome analyses of uncultured TG2/ZB3 bacteria in 'Margulisbacteria' specifically attached to ectosymbiotic spirochetes of protists in the termite gut.</title>
        <authorList>
            <person name="Utami Y.D."/>
            <person name="Kuwahara H."/>
            <person name="Igai K."/>
            <person name="Murakami T."/>
            <person name="Sugaya K."/>
            <person name="Morikawa T."/>
            <person name="Nagura Y."/>
            <person name="Yuki M."/>
            <person name="Deevong P."/>
            <person name="Inoue T."/>
            <person name="Kihara K."/>
            <person name="Lo N."/>
            <person name="Yamada A."/>
            <person name="Ohkuma M."/>
            <person name="Hongoh Y."/>
        </authorList>
    </citation>
    <scope>NUCLEOTIDE SEQUENCE [LARGE SCALE GENOMIC DNA]</scope>
    <source>
        <strain evidence="2">RsDinE6-01</strain>
    </source>
</reference>
<dbReference type="AlphaFoldDB" id="A0A388TM71"/>
<feature type="domain" description="DUF306" evidence="1">
    <location>
        <begin position="29"/>
        <end position="133"/>
    </location>
</feature>
<proteinExistence type="predicted"/>
<organism evidence="2 3">
    <name type="scientific">Candidatus Termititenax dinenymphae</name>
    <dbReference type="NCBI Taxonomy" id="2218523"/>
    <lineage>
        <taxon>Bacteria</taxon>
        <taxon>Bacillati</taxon>
        <taxon>Candidatus Margulisiibacteriota</taxon>
        <taxon>Candidatus Termititenacia</taxon>
        <taxon>Candidatus Termititenacales</taxon>
        <taxon>Candidatus Termititenacaceae</taxon>
        <taxon>Candidatus Termititenax</taxon>
    </lineage>
</organism>
<dbReference type="Gene3D" id="2.40.128.270">
    <property type="match status" value="1"/>
</dbReference>
<evidence type="ECO:0000259" key="1">
    <source>
        <dbReference type="Pfam" id="PF03724"/>
    </source>
</evidence>
<dbReference type="InterPro" id="IPR053147">
    <property type="entry name" value="Hsp_HslJ-like"/>
</dbReference>
<comment type="caution">
    <text evidence="2">The sequence shown here is derived from an EMBL/GenBank/DDBJ whole genome shotgun (WGS) entry which is preliminary data.</text>
</comment>
<dbReference type="PANTHER" id="PTHR35535:SF1">
    <property type="entry name" value="HEAT SHOCK PROTEIN HSLJ"/>
    <property type="match status" value="1"/>
</dbReference>
<evidence type="ECO:0000313" key="3">
    <source>
        <dbReference type="Proteomes" id="UP000282196"/>
    </source>
</evidence>
<dbReference type="EMBL" id="BGZP01000002">
    <property type="protein sequence ID" value="GBR77445.1"/>
    <property type="molecule type" value="Genomic_DNA"/>
</dbReference>
<dbReference type="PROSITE" id="PS51257">
    <property type="entry name" value="PROKAR_LIPOPROTEIN"/>
    <property type="match status" value="1"/>
</dbReference>
<dbReference type="Proteomes" id="UP000282196">
    <property type="component" value="Unassembled WGS sequence"/>
</dbReference>
<dbReference type="InterPro" id="IPR005184">
    <property type="entry name" value="DUF306_Meta_HslJ"/>
</dbReference>
<protein>
    <recommendedName>
        <fullName evidence="1">DUF306 domain-containing protein</fullName>
    </recommendedName>
</protein>
<evidence type="ECO:0000313" key="2">
    <source>
        <dbReference type="EMBL" id="GBR77445.1"/>
    </source>
</evidence>
<dbReference type="Pfam" id="PF03724">
    <property type="entry name" value="META"/>
    <property type="match status" value="1"/>
</dbReference>
<name>A0A388TM71_9BACT</name>
<gene>
    <name evidence="2" type="ORF">RDn1_104</name>
</gene>
<sequence>MKINKILISVLLILSCLFFVGCKKQSDPLADLFWHLTELNGNPVVAVAGREPNLTFQKEKSTVAGSGGVNRFSGQYTSGKNKALSFSPLAATQMAGLPQAMETEDGFFKALAQTQKYELPEAGRLNLLDAYGNIIAVLEAVTYQ</sequence>